<feature type="compositionally biased region" description="Acidic residues" evidence="1">
    <location>
        <begin position="137"/>
        <end position="146"/>
    </location>
</feature>
<gene>
    <name evidence="3" type="ORF">N7505_004397</name>
</gene>
<dbReference type="Proteomes" id="UP001220256">
    <property type="component" value="Unassembled WGS sequence"/>
</dbReference>
<sequence>MRFFIATLALVGSAVALPQSYSILPVSTPSSSATPVSSTPVSSTPVSSTPVSSTPVSSTPVSSTPVSSTPVSSTPVSSTPVSSTPVSSTPVFTSKPSSPSEVPECSVDSDGDNGNHYGWCKKAKHWGTYKNGKSGDADDLGPSEEN</sequence>
<evidence type="ECO:0000256" key="2">
    <source>
        <dbReference type="SAM" id="SignalP"/>
    </source>
</evidence>
<name>A0ABQ8WF38_PENCH</name>
<keyword evidence="2" id="KW-0732">Signal</keyword>
<feature type="signal peptide" evidence="2">
    <location>
        <begin position="1"/>
        <end position="16"/>
    </location>
</feature>
<organism evidence="3 4">
    <name type="scientific">Penicillium chrysogenum</name>
    <name type="common">Penicillium notatum</name>
    <dbReference type="NCBI Taxonomy" id="5076"/>
    <lineage>
        <taxon>Eukaryota</taxon>
        <taxon>Fungi</taxon>
        <taxon>Dikarya</taxon>
        <taxon>Ascomycota</taxon>
        <taxon>Pezizomycotina</taxon>
        <taxon>Eurotiomycetes</taxon>
        <taxon>Eurotiomycetidae</taxon>
        <taxon>Eurotiales</taxon>
        <taxon>Aspergillaceae</taxon>
        <taxon>Penicillium</taxon>
        <taxon>Penicillium chrysogenum species complex</taxon>
    </lineage>
</organism>
<evidence type="ECO:0000313" key="4">
    <source>
        <dbReference type="Proteomes" id="UP001220256"/>
    </source>
</evidence>
<evidence type="ECO:0000256" key="1">
    <source>
        <dbReference type="SAM" id="MobiDB-lite"/>
    </source>
</evidence>
<comment type="caution">
    <text evidence="3">The sequence shown here is derived from an EMBL/GenBank/DDBJ whole genome shotgun (WGS) entry which is preliminary data.</text>
</comment>
<evidence type="ECO:0000313" key="3">
    <source>
        <dbReference type="EMBL" id="KAJ5268639.1"/>
    </source>
</evidence>
<reference evidence="3 4" key="1">
    <citation type="journal article" date="2023" name="IMA Fungus">
        <title>Comparative genomic study of the Penicillium genus elucidates a diverse pangenome and 15 lateral gene transfer events.</title>
        <authorList>
            <person name="Petersen C."/>
            <person name="Sorensen T."/>
            <person name="Nielsen M.R."/>
            <person name="Sondergaard T.E."/>
            <person name="Sorensen J.L."/>
            <person name="Fitzpatrick D.A."/>
            <person name="Frisvad J.C."/>
            <person name="Nielsen K.L."/>
        </authorList>
    </citation>
    <scope>NUCLEOTIDE SEQUENCE [LARGE SCALE GENOMIC DNA]</scope>
    <source>
        <strain evidence="3 4">IBT 3361</strain>
    </source>
</reference>
<feature type="region of interest" description="Disordered" evidence="1">
    <location>
        <begin position="28"/>
        <end position="146"/>
    </location>
</feature>
<feature type="compositionally biased region" description="Low complexity" evidence="1">
    <location>
        <begin position="28"/>
        <end position="108"/>
    </location>
</feature>
<protein>
    <submittedName>
        <fullName evidence="3">Uncharacterized protein</fullName>
    </submittedName>
</protein>
<dbReference type="EMBL" id="JAPVEB010000003">
    <property type="protein sequence ID" value="KAJ5268639.1"/>
    <property type="molecule type" value="Genomic_DNA"/>
</dbReference>
<proteinExistence type="predicted"/>
<keyword evidence="4" id="KW-1185">Reference proteome</keyword>
<feature type="chain" id="PRO_5046379776" evidence="2">
    <location>
        <begin position="17"/>
        <end position="146"/>
    </location>
</feature>
<accession>A0ABQ8WF38</accession>